<feature type="active site" evidence="9">
    <location>
        <position position="47"/>
    </location>
</feature>
<dbReference type="PANTHER" id="PTHR30272">
    <property type="entry name" value="3-HYDROXYACYL-[ACYL-CARRIER-PROTEIN] DEHYDRATASE"/>
    <property type="match status" value="1"/>
</dbReference>
<dbReference type="HAMAP" id="MF_00406">
    <property type="entry name" value="FabZ"/>
    <property type="match status" value="1"/>
</dbReference>
<keyword evidence="5 9" id="KW-0441">Lipid A biosynthesis</keyword>
<dbReference type="EC" id="4.2.1.59" evidence="9"/>
<evidence type="ECO:0000313" key="11">
    <source>
        <dbReference type="Proteomes" id="UP001597158"/>
    </source>
</evidence>
<dbReference type="GO" id="GO:0019171">
    <property type="term" value="F:(3R)-hydroxyacyl-[acyl-carrier-protein] dehydratase activity"/>
    <property type="evidence" value="ECO:0007669"/>
    <property type="project" value="UniProtKB-EC"/>
</dbReference>
<comment type="subcellular location">
    <subcellularLocation>
        <location evidence="1 9">Cytoplasm</location>
    </subcellularLocation>
</comment>
<evidence type="ECO:0000256" key="6">
    <source>
        <dbReference type="ARBA" id="ARBA00023098"/>
    </source>
</evidence>
<keyword evidence="11" id="KW-1185">Reference proteome</keyword>
<evidence type="ECO:0000256" key="4">
    <source>
        <dbReference type="ARBA" id="ARBA00022516"/>
    </source>
</evidence>
<evidence type="ECO:0000256" key="9">
    <source>
        <dbReference type="HAMAP-Rule" id="MF_00406"/>
    </source>
</evidence>
<comment type="function">
    <text evidence="8 9">Involved in unsaturated fatty acids biosynthesis. Catalyzes the dehydration of short chain beta-hydroxyacyl-ACPs and long chain saturated and unsaturated beta-hydroxyacyl-ACPs.</text>
</comment>
<protein>
    <recommendedName>
        <fullName evidence="9">3-hydroxyacyl-[acyl-carrier-protein] dehydratase FabZ</fullName>
        <ecNumber evidence="9">4.2.1.59</ecNumber>
    </recommendedName>
    <alternativeName>
        <fullName evidence="9">(3R)-hydroxymyristoyl-[acyl-carrier-protein] dehydratase</fullName>
        <shortName evidence="9">(3R)-hydroxymyristoyl-ACP dehydrase</shortName>
    </alternativeName>
    <alternativeName>
        <fullName evidence="9">Beta-hydroxyacyl-ACP dehydratase</fullName>
    </alternativeName>
</protein>
<evidence type="ECO:0000256" key="5">
    <source>
        <dbReference type="ARBA" id="ARBA00022556"/>
    </source>
</evidence>
<keyword evidence="4 9" id="KW-0444">Lipid biosynthesis</keyword>
<gene>
    <name evidence="9 10" type="primary">fabZ</name>
    <name evidence="10" type="ORF">ACFQ4M_07295</name>
</gene>
<dbReference type="SUPFAM" id="SSF54637">
    <property type="entry name" value="Thioesterase/thiol ester dehydrase-isomerase"/>
    <property type="match status" value="1"/>
</dbReference>
<dbReference type="Pfam" id="PF07977">
    <property type="entry name" value="FabA"/>
    <property type="match status" value="1"/>
</dbReference>
<organism evidence="10 11">
    <name type="scientific">Thauera mechernichensis</name>
    <dbReference type="NCBI Taxonomy" id="82788"/>
    <lineage>
        <taxon>Bacteria</taxon>
        <taxon>Pseudomonadati</taxon>
        <taxon>Pseudomonadota</taxon>
        <taxon>Betaproteobacteria</taxon>
        <taxon>Rhodocyclales</taxon>
        <taxon>Zoogloeaceae</taxon>
        <taxon>Thauera</taxon>
    </lineage>
</organism>
<dbReference type="NCBIfam" id="NF000582">
    <property type="entry name" value="PRK00006.1"/>
    <property type="match status" value="1"/>
</dbReference>
<dbReference type="NCBIfam" id="TIGR01750">
    <property type="entry name" value="fabZ"/>
    <property type="match status" value="1"/>
</dbReference>
<comment type="caution">
    <text evidence="10">The sequence shown here is derived from an EMBL/GenBank/DDBJ whole genome shotgun (WGS) entry which is preliminary data.</text>
</comment>
<dbReference type="InterPro" id="IPR029069">
    <property type="entry name" value="HotDog_dom_sf"/>
</dbReference>
<accession>A0ABW3WBJ2</accession>
<comment type="similarity">
    <text evidence="2 9">Belongs to the thioester dehydratase family. FabZ subfamily.</text>
</comment>
<keyword evidence="3 9" id="KW-0963">Cytoplasm</keyword>
<sequence>MDIKEILQYLPHRYPFLLVDRMLEIEPGVRARGLKNVTMNEPFFPGHFPHHPVMPGVLIIEAMAQTAALLSFKSSGVKPDDNSVVYFAGIDNARFKRPVVPGDQLIFDVEITQSKRNIYKYKARASVDGELAAEAELMCAIKTL</sequence>
<reference evidence="11" key="1">
    <citation type="journal article" date="2019" name="Int. J. Syst. Evol. Microbiol.">
        <title>The Global Catalogue of Microorganisms (GCM) 10K type strain sequencing project: providing services to taxonomists for standard genome sequencing and annotation.</title>
        <authorList>
            <consortium name="The Broad Institute Genomics Platform"/>
            <consortium name="The Broad Institute Genome Sequencing Center for Infectious Disease"/>
            <person name="Wu L."/>
            <person name="Ma J."/>
        </authorList>
    </citation>
    <scope>NUCLEOTIDE SEQUENCE [LARGE SCALE GENOMIC DNA]</scope>
    <source>
        <strain evidence="11">CCUG 48884</strain>
    </source>
</reference>
<evidence type="ECO:0000313" key="10">
    <source>
        <dbReference type="EMBL" id="MFD1263387.1"/>
    </source>
</evidence>
<dbReference type="EMBL" id="JBHTMC010000013">
    <property type="protein sequence ID" value="MFD1263387.1"/>
    <property type="molecule type" value="Genomic_DNA"/>
</dbReference>
<dbReference type="PANTHER" id="PTHR30272:SF1">
    <property type="entry name" value="3-HYDROXYACYL-[ACYL-CARRIER-PROTEIN] DEHYDRATASE"/>
    <property type="match status" value="1"/>
</dbReference>
<proteinExistence type="inferred from homology"/>
<evidence type="ECO:0000256" key="1">
    <source>
        <dbReference type="ARBA" id="ARBA00004496"/>
    </source>
</evidence>
<dbReference type="Proteomes" id="UP001597158">
    <property type="component" value="Unassembled WGS sequence"/>
</dbReference>
<comment type="catalytic activity">
    <reaction evidence="9">
        <text>a (3R)-hydroxyacyl-[ACP] = a (2E)-enoyl-[ACP] + H2O</text>
        <dbReference type="Rhea" id="RHEA:13097"/>
        <dbReference type="Rhea" id="RHEA-COMP:9925"/>
        <dbReference type="Rhea" id="RHEA-COMP:9945"/>
        <dbReference type="ChEBI" id="CHEBI:15377"/>
        <dbReference type="ChEBI" id="CHEBI:78784"/>
        <dbReference type="ChEBI" id="CHEBI:78827"/>
        <dbReference type="EC" id="4.2.1.59"/>
    </reaction>
</comment>
<dbReference type="Gene3D" id="3.10.129.10">
    <property type="entry name" value="Hotdog Thioesterase"/>
    <property type="match status" value="1"/>
</dbReference>
<dbReference type="RefSeq" id="WP_002929126.1">
    <property type="nucleotide sequence ID" value="NZ_JARQZE010000007.1"/>
</dbReference>
<evidence type="ECO:0000256" key="3">
    <source>
        <dbReference type="ARBA" id="ARBA00022490"/>
    </source>
</evidence>
<dbReference type="CDD" id="cd01288">
    <property type="entry name" value="FabZ"/>
    <property type="match status" value="1"/>
</dbReference>
<evidence type="ECO:0000256" key="2">
    <source>
        <dbReference type="ARBA" id="ARBA00009174"/>
    </source>
</evidence>
<keyword evidence="6 9" id="KW-0443">Lipid metabolism</keyword>
<dbReference type="InterPro" id="IPR013114">
    <property type="entry name" value="FabA_FabZ"/>
</dbReference>
<dbReference type="InterPro" id="IPR010084">
    <property type="entry name" value="FabZ"/>
</dbReference>
<evidence type="ECO:0000256" key="8">
    <source>
        <dbReference type="ARBA" id="ARBA00025049"/>
    </source>
</evidence>
<evidence type="ECO:0000256" key="7">
    <source>
        <dbReference type="ARBA" id="ARBA00023239"/>
    </source>
</evidence>
<keyword evidence="7 9" id="KW-0456">Lyase</keyword>
<name>A0ABW3WBJ2_9RHOO</name>